<evidence type="ECO:0000313" key="5">
    <source>
        <dbReference type="Proteomes" id="UP001054857"/>
    </source>
</evidence>
<dbReference type="Pfam" id="PF13855">
    <property type="entry name" value="LRR_8"/>
    <property type="match status" value="5"/>
</dbReference>
<evidence type="ECO:0000313" key="4">
    <source>
        <dbReference type="EMBL" id="GFR44942.1"/>
    </source>
</evidence>
<keyword evidence="3" id="KW-0677">Repeat</keyword>
<keyword evidence="2" id="KW-0433">Leucine-rich repeat</keyword>
<dbReference type="InterPro" id="IPR032675">
    <property type="entry name" value="LRR_dom_sf"/>
</dbReference>
<dbReference type="PANTHER" id="PTHR48051">
    <property type="match status" value="1"/>
</dbReference>
<name>A0AAD3DQ79_9CHLO</name>
<dbReference type="SUPFAM" id="SSF52058">
    <property type="entry name" value="L domain-like"/>
    <property type="match status" value="3"/>
</dbReference>
<feature type="non-terminal residue" evidence="4">
    <location>
        <position position="1"/>
    </location>
</feature>
<dbReference type="EMBL" id="BMAR01000008">
    <property type="protein sequence ID" value="GFR44942.1"/>
    <property type="molecule type" value="Genomic_DNA"/>
</dbReference>
<dbReference type="SMART" id="SM00364">
    <property type="entry name" value="LRR_BAC"/>
    <property type="match status" value="10"/>
</dbReference>
<evidence type="ECO:0000256" key="2">
    <source>
        <dbReference type="ARBA" id="ARBA00022614"/>
    </source>
</evidence>
<dbReference type="InterPro" id="IPR001611">
    <property type="entry name" value="Leu-rich_rpt"/>
</dbReference>
<dbReference type="AlphaFoldDB" id="A0AAD3DQ79"/>
<comment type="caution">
    <text evidence="4">The sequence shown here is derived from an EMBL/GenBank/DDBJ whole genome shotgun (WGS) entry which is preliminary data.</text>
</comment>
<sequence>MAEGYIVAREAEGLATVPPEVLEQPDCTALKLSHNKISAVPSGTFPRLPNLVLLDLSYNHLTSIPSDIARCSSLKVVLLGHNSLGHIPSGIFHLVNLEQLALNHNRLSDVGGPWFQLSVLKALDLSYNNLRMLPPDIGWLPLSSLELEGNNNLRLPPGVLAGGFRWVMSYLQVICEQHRLVEQHLDKFAAPATEGEGATPLRSRPSDPKALAALIARRLSAAAVTGVLDVKHCGTEAAVGELARLQAVYVADVRHNSWGTLPAEVLRLRGLVVLNASDNEIETLAEGITPDHLGVLNLSFNRLTHLPPALGAAPVLQQMYLANNRLTDLPRTFACLPMVDLFLSENLFERLPVAILGMSQLAKLSMACCRLAEVPDALGSVETLKFLDLSFNRLRCLPSGLSRLTALNALNVSFNPLDAFPPVVTAIPGLLELNLDYTGITTVPEGLGELRRLEGLQLEGCSLPQPHATLYEANPLLLVQIHNTALTSLDLSGLGLEQIPQLSRLVGLTALDLSRNAFTRPPPELLRLPGLQQLSLADCPLVEPWGALRGAHGDLAVIDLMNPEVDKLDLSGCDLASLPAELAPHAGRLSLLKASSNRLTDLPEWLASFACLSTLVLDRNALGELPSSGVLGRLPKLGILMASSNAIRELAPEVLTSLSKLQALVLQNNQLSDLPPAISRLADLKALVLPGNRLTRLPDELPSFCTCLRLLDISHNALGHLPSGIGALSRLKCLRLNHNCLGTVPKGLSCLAGLTELLLAHNPLPLQGMDLNATTAPAVRQMIAALLAACAHLPAAAHAAELENAAAALTTKAAAAAGASRPSSSAAPLRLGLESAAAAADGGGADDALGETEASEAAVAAVVETEAEEEAAAVMADVAALRDEEAQREHAGGAVLRPVALVASGEIRTLEDPEAVKKRVEELQEELRVMHPDSRWLYVAKHVETIGRDPLRPKGEAWQKVPLMNIPRIIA</sequence>
<protein>
    <submittedName>
        <fullName evidence="4">Uncharacterized protein</fullName>
    </submittedName>
</protein>
<comment type="subcellular location">
    <subcellularLocation>
        <location evidence="1">Cytoplasm</location>
        <location evidence="1">Cytoskeleton</location>
        <location evidence="1">Cilium axoneme</location>
    </subcellularLocation>
</comment>
<dbReference type="PROSITE" id="PS51450">
    <property type="entry name" value="LRR"/>
    <property type="match status" value="5"/>
</dbReference>
<dbReference type="InterPro" id="IPR050216">
    <property type="entry name" value="LRR_domain-containing"/>
</dbReference>
<dbReference type="PANTHER" id="PTHR48051:SF1">
    <property type="entry name" value="RAS SUPPRESSOR PROTEIN 1"/>
    <property type="match status" value="1"/>
</dbReference>
<dbReference type="SMART" id="SM00369">
    <property type="entry name" value="LRR_TYP"/>
    <property type="match status" value="16"/>
</dbReference>
<reference evidence="4 5" key="1">
    <citation type="journal article" date="2021" name="Sci. Rep.">
        <title>Genome sequencing of the multicellular alga Astrephomene provides insights into convergent evolution of germ-soma differentiation.</title>
        <authorList>
            <person name="Yamashita S."/>
            <person name="Yamamoto K."/>
            <person name="Matsuzaki R."/>
            <person name="Suzuki S."/>
            <person name="Yamaguchi H."/>
            <person name="Hirooka S."/>
            <person name="Minakuchi Y."/>
            <person name="Miyagishima S."/>
            <person name="Kawachi M."/>
            <person name="Toyoda A."/>
            <person name="Nozaki H."/>
        </authorList>
    </citation>
    <scope>NUCLEOTIDE SEQUENCE [LARGE SCALE GENOMIC DNA]</scope>
    <source>
        <strain evidence="4 5">NIES-4017</strain>
    </source>
</reference>
<dbReference type="GO" id="GO:0005930">
    <property type="term" value="C:axoneme"/>
    <property type="evidence" value="ECO:0007669"/>
    <property type="project" value="UniProtKB-SubCell"/>
</dbReference>
<evidence type="ECO:0000256" key="1">
    <source>
        <dbReference type="ARBA" id="ARBA00004430"/>
    </source>
</evidence>
<dbReference type="Gene3D" id="3.80.10.10">
    <property type="entry name" value="Ribonuclease Inhibitor"/>
    <property type="match status" value="5"/>
</dbReference>
<gene>
    <name evidence="4" type="ORF">Agub_g6030</name>
</gene>
<dbReference type="Proteomes" id="UP001054857">
    <property type="component" value="Unassembled WGS sequence"/>
</dbReference>
<keyword evidence="5" id="KW-1185">Reference proteome</keyword>
<proteinExistence type="predicted"/>
<dbReference type="PRINTS" id="PR00019">
    <property type="entry name" value="LEURICHRPT"/>
</dbReference>
<evidence type="ECO:0000256" key="3">
    <source>
        <dbReference type="ARBA" id="ARBA00022737"/>
    </source>
</evidence>
<accession>A0AAD3DQ79</accession>
<organism evidence="4 5">
    <name type="scientific">Astrephomene gubernaculifera</name>
    <dbReference type="NCBI Taxonomy" id="47775"/>
    <lineage>
        <taxon>Eukaryota</taxon>
        <taxon>Viridiplantae</taxon>
        <taxon>Chlorophyta</taxon>
        <taxon>core chlorophytes</taxon>
        <taxon>Chlorophyceae</taxon>
        <taxon>CS clade</taxon>
        <taxon>Chlamydomonadales</taxon>
        <taxon>Astrephomenaceae</taxon>
        <taxon>Astrephomene</taxon>
    </lineage>
</organism>
<dbReference type="InterPro" id="IPR003591">
    <property type="entry name" value="Leu-rich_rpt_typical-subtyp"/>
</dbReference>